<feature type="domain" description="CN hydrolase" evidence="6">
    <location>
        <begin position="5"/>
        <end position="247"/>
    </location>
</feature>
<dbReference type="GO" id="GO:0050152">
    <property type="term" value="F:omega-amidase activity"/>
    <property type="evidence" value="ECO:0007669"/>
    <property type="project" value="UniProtKB-EC"/>
</dbReference>
<dbReference type="RefSeq" id="WP_126161406.1">
    <property type="nucleotide sequence ID" value="NZ_RQPJ01000002.1"/>
</dbReference>
<organism evidence="7 8">
    <name type="scientific">Arenibacter aquaticus</name>
    <dbReference type="NCBI Taxonomy" id="2489054"/>
    <lineage>
        <taxon>Bacteria</taxon>
        <taxon>Pseudomonadati</taxon>
        <taxon>Bacteroidota</taxon>
        <taxon>Flavobacteriia</taxon>
        <taxon>Flavobacteriales</taxon>
        <taxon>Flavobacteriaceae</taxon>
        <taxon>Arenibacter</taxon>
    </lineage>
</organism>
<dbReference type="CDD" id="cd07575">
    <property type="entry name" value="Xc-1258_like"/>
    <property type="match status" value="1"/>
</dbReference>
<evidence type="ECO:0000259" key="6">
    <source>
        <dbReference type="PROSITE" id="PS50263"/>
    </source>
</evidence>
<keyword evidence="8" id="KW-1185">Reference proteome</keyword>
<dbReference type="InterPro" id="IPR052737">
    <property type="entry name" value="Omega-amidase_YafV"/>
</dbReference>
<dbReference type="FunFam" id="3.60.110.10:FF:000004">
    <property type="entry name" value="Carbon-nitrogen hydrolase"/>
    <property type="match status" value="1"/>
</dbReference>
<evidence type="ECO:0000313" key="7">
    <source>
        <dbReference type="EMBL" id="RTE54674.1"/>
    </source>
</evidence>
<reference evidence="7 8" key="1">
    <citation type="submission" date="2018-11" db="EMBL/GenBank/DDBJ databases">
        <title>Arenibacter aquaticus sp.nov., a marine bacterium isolated from surface seawater in the South China Sea.</title>
        <authorList>
            <person name="Guo J."/>
            <person name="Sun J."/>
        </authorList>
    </citation>
    <scope>NUCLEOTIDE SEQUENCE [LARGE SCALE GENOMIC DNA]</scope>
    <source>
        <strain evidence="7 8">GUO666</strain>
    </source>
</reference>
<evidence type="ECO:0000256" key="3">
    <source>
        <dbReference type="ARBA" id="ARBA00039118"/>
    </source>
</evidence>
<name>A0A3S0BYN8_9FLAO</name>
<dbReference type="Pfam" id="PF00795">
    <property type="entry name" value="CN_hydrolase"/>
    <property type="match status" value="1"/>
</dbReference>
<keyword evidence="2" id="KW-0378">Hydrolase</keyword>
<dbReference type="Proteomes" id="UP000267585">
    <property type="component" value="Unassembled WGS sequence"/>
</dbReference>
<dbReference type="PANTHER" id="PTHR47799:SF1">
    <property type="entry name" value="OMEGA-AMIDASE YAFV"/>
    <property type="match status" value="1"/>
</dbReference>
<evidence type="ECO:0000256" key="4">
    <source>
        <dbReference type="ARBA" id="ARBA00052904"/>
    </source>
</evidence>
<comment type="catalytic activity">
    <reaction evidence="4">
        <text>a monoamide of a dicarboxylate + H2O = a dicarboxylate + NH4(+)</text>
        <dbReference type="Rhea" id="RHEA:11716"/>
        <dbReference type="ChEBI" id="CHEBI:15377"/>
        <dbReference type="ChEBI" id="CHEBI:28938"/>
        <dbReference type="ChEBI" id="CHEBI:28965"/>
        <dbReference type="ChEBI" id="CHEBI:77450"/>
        <dbReference type="EC" id="3.5.1.3"/>
    </reaction>
</comment>
<dbReference type="GO" id="GO:0106008">
    <property type="term" value="F:2-oxoglutaramate amidase activity"/>
    <property type="evidence" value="ECO:0007669"/>
    <property type="project" value="TreeGrafter"/>
</dbReference>
<evidence type="ECO:0000256" key="5">
    <source>
        <dbReference type="ARBA" id="ARBA00072139"/>
    </source>
</evidence>
<dbReference type="PROSITE" id="PS50263">
    <property type="entry name" value="CN_HYDROLASE"/>
    <property type="match status" value="1"/>
</dbReference>
<evidence type="ECO:0000313" key="8">
    <source>
        <dbReference type="Proteomes" id="UP000267585"/>
    </source>
</evidence>
<proteinExistence type="inferred from homology"/>
<dbReference type="EC" id="3.5.1.3" evidence="3"/>
<dbReference type="Gene3D" id="3.60.110.10">
    <property type="entry name" value="Carbon-nitrogen hydrolase"/>
    <property type="match status" value="1"/>
</dbReference>
<sequence length="258" mass="30083">MEKALNIALVQSSIFWEDPAKNREHFSKLMDSISPDVDLVILPEMFTTAFTMNPKNIEKEEGDKTVQWMQQQAKARNVGLVGSMVYFEDGRYYNRLWFVGPEEIKGYYDKRHTFTLAGEDKVYHRGEKKIIVDFKGFRICPLICYDLRFPVWSRNTEDYDVLIYVANWPQSRVNAWDALLKARAIENMAYVLGVNRIGTDHLGHAYSGHSAAYNSLGDTLVFSEKEMVLYATLQKEHLIQTREELKFLDDRDRFSLKE</sequence>
<gene>
    <name evidence="7" type="ORF">EHW67_05780</name>
</gene>
<dbReference type="EMBL" id="RQPJ01000002">
    <property type="protein sequence ID" value="RTE54674.1"/>
    <property type="molecule type" value="Genomic_DNA"/>
</dbReference>
<evidence type="ECO:0000256" key="1">
    <source>
        <dbReference type="ARBA" id="ARBA00010613"/>
    </source>
</evidence>
<dbReference type="InterPro" id="IPR036526">
    <property type="entry name" value="C-N_Hydrolase_sf"/>
</dbReference>
<protein>
    <recommendedName>
        <fullName evidence="5">Omega-amidase YafV</fullName>
        <ecNumber evidence="3">3.5.1.3</ecNumber>
    </recommendedName>
</protein>
<dbReference type="OrthoDB" id="9811121at2"/>
<dbReference type="AlphaFoldDB" id="A0A3S0BYN8"/>
<comment type="caution">
    <text evidence="7">The sequence shown here is derived from an EMBL/GenBank/DDBJ whole genome shotgun (WGS) entry which is preliminary data.</text>
</comment>
<dbReference type="PANTHER" id="PTHR47799">
    <property type="entry name" value="OMEGA-AMIDASE YAFV"/>
    <property type="match status" value="1"/>
</dbReference>
<dbReference type="InterPro" id="IPR003010">
    <property type="entry name" value="C-N_Hydrolase"/>
</dbReference>
<dbReference type="SUPFAM" id="SSF56317">
    <property type="entry name" value="Carbon-nitrogen hydrolase"/>
    <property type="match status" value="1"/>
</dbReference>
<evidence type="ECO:0000256" key="2">
    <source>
        <dbReference type="ARBA" id="ARBA00022801"/>
    </source>
</evidence>
<accession>A0A3S0BYN8</accession>
<comment type="similarity">
    <text evidence="1">Belongs to the carbon-nitrogen hydrolase superfamily. NIT1/NIT2 family.</text>
</comment>